<dbReference type="InterPro" id="IPR006944">
    <property type="entry name" value="Phage/GTA_portal"/>
</dbReference>
<evidence type="ECO:0000256" key="4">
    <source>
        <dbReference type="SAM" id="MobiDB-lite"/>
    </source>
</evidence>
<dbReference type="EMBL" id="MN939540">
    <property type="protein sequence ID" value="QIG61019.1"/>
    <property type="molecule type" value="Genomic_DNA"/>
</dbReference>
<protein>
    <submittedName>
        <fullName evidence="5">Putative portal protein</fullName>
    </submittedName>
</protein>
<keyword evidence="2" id="KW-1171">Viral genome ejection through host cell envelope</keyword>
<dbReference type="Proteomes" id="UP000609966">
    <property type="component" value="Segment"/>
</dbReference>
<feature type="compositionally biased region" description="Polar residues" evidence="4">
    <location>
        <begin position="500"/>
        <end position="509"/>
    </location>
</feature>
<dbReference type="Pfam" id="PF04860">
    <property type="entry name" value="Phage_portal"/>
    <property type="match status" value="1"/>
</dbReference>
<sequence length="551" mass="61610">MKNKLGLFESIRLVGVNKSDAVKHIEVDDNYSIAIQQREQEQISKAMNNKEVAYSQPVIGSMSANPGFKTKPSIRNNQDLHGVLKKFGGNIILNAIINTRSNQVSMYCKPARHSEKGVGFEVRLKDLDKKPTSHDEATIKRIESFIEKTGVDNDINRDSFSSFVKKIVRDTYMYDQVNFEKVFNRNQSMVRFVAKDPTTIFFATTADGKIPDNGNRFVQVIDQKIVATFNAREMAFAVRNPRSDIYATGYGYPELEIALKQFIAHENTEAFNDRFFSHGGTTRGILQIKAAQQQSQHALEIFKREWKNSLSGINGSWQIPVVSAEDVKFVNMTPSARDMEFEKWLNYLINVISALYGIDPAEINIPNNGGATGSKGGSLNEGNSAEKNQASKNKGLQPLLGFIEDFINKHIVAEFGDRYTFQFVGGDIKSELESVKILAEKAKVAMTVNEVRKELNLPGDVIGGDIPLNGVIVQRIGQLMQQEQFEHEKQQSNLQMLQEQTGNRVSTNVEDIPDGKDTTGDIGKDGQRKDKDNANAGKQGMKGDKPNDWQT</sequence>
<evidence type="ECO:0000256" key="3">
    <source>
        <dbReference type="ARBA" id="ARBA00023219"/>
    </source>
</evidence>
<feature type="compositionally biased region" description="Basic and acidic residues" evidence="4">
    <location>
        <begin position="513"/>
        <end position="533"/>
    </location>
</feature>
<evidence type="ECO:0000313" key="5">
    <source>
        <dbReference type="EMBL" id="QIG61019.1"/>
    </source>
</evidence>
<accession>A0A858EBC4</accession>
<reference evidence="5" key="1">
    <citation type="submission" date="2020-01" db="EMBL/GenBank/DDBJ databases">
        <title>Comparative genomic and phylogenetic analyses of the P100virus genus of Listeria bacteriophages and report of two new members.</title>
        <authorList>
            <person name="Blanco Fernandez M.D."/>
            <person name="Barrios M.E."/>
            <person name="Mbayed V.A."/>
            <person name="Klumpp J."/>
        </authorList>
    </citation>
    <scope>NUCLEOTIDE SEQUENCE</scope>
</reference>
<evidence type="ECO:0000256" key="1">
    <source>
        <dbReference type="ARBA" id="ARBA00022950"/>
    </source>
</evidence>
<name>A0A858EBC4_9CAUD</name>
<keyword evidence="3" id="KW-0231">Viral genome packaging</keyword>
<keyword evidence="2" id="KW-1162">Viral penetration into host cytoplasm</keyword>
<feature type="region of interest" description="Disordered" evidence="4">
    <location>
        <begin position="500"/>
        <end position="551"/>
    </location>
</feature>
<organism evidence="5 6">
    <name type="scientific">Listeria phage vB_Liva_VAfA18</name>
    <dbReference type="NCBI Taxonomy" id="2712945"/>
    <lineage>
        <taxon>Viruses</taxon>
        <taxon>Duplodnaviria</taxon>
        <taxon>Heunggongvirae</taxon>
        <taxon>Uroviricota</taxon>
        <taxon>Caudoviricetes</taxon>
        <taxon>Herelleviridae</taxon>
        <taxon>Jasinskavirinae</taxon>
        <taxon>Pecentumvirus</taxon>
        <taxon>Pecentumvirus list36</taxon>
    </lineage>
</organism>
<proteinExistence type="predicted"/>
<gene>
    <name evidence="5" type="ORF">vBLivaVAfA18_095</name>
</gene>
<keyword evidence="1" id="KW-0118">Viral capsid assembly</keyword>
<keyword evidence="1" id="KW-1188">Viral release from host cell</keyword>
<feature type="compositionally biased region" description="Basic and acidic residues" evidence="4">
    <location>
        <begin position="541"/>
        <end position="551"/>
    </location>
</feature>
<keyword evidence="2" id="KW-1160">Virus entry into host cell</keyword>
<evidence type="ECO:0000313" key="6">
    <source>
        <dbReference type="Proteomes" id="UP000609966"/>
    </source>
</evidence>
<evidence type="ECO:0000256" key="2">
    <source>
        <dbReference type="ARBA" id="ARBA00023009"/>
    </source>
</evidence>